<organism evidence="1 2">
    <name type="scientific">Diphasiastrum complanatum</name>
    <name type="common">Issler's clubmoss</name>
    <name type="synonym">Lycopodium complanatum</name>
    <dbReference type="NCBI Taxonomy" id="34168"/>
    <lineage>
        <taxon>Eukaryota</taxon>
        <taxon>Viridiplantae</taxon>
        <taxon>Streptophyta</taxon>
        <taxon>Embryophyta</taxon>
        <taxon>Tracheophyta</taxon>
        <taxon>Lycopodiopsida</taxon>
        <taxon>Lycopodiales</taxon>
        <taxon>Lycopodiaceae</taxon>
        <taxon>Lycopodioideae</taxon>
        <taxon>Diphasiastrum</taxon>
    </lineage>
</organism>
<sequence length="108" mass="11652">MIRLVHTVRNEVYKMHLCPVTRLSVSFIFCMHFATDVCMISRLADLLRPVSPVCGQPRPATWPSLSVCGSLETTGCLQLLAASSTACCLLLLPSGCLQLLAASPAICM</sequence>
<reference evidence="2" key="1">
    <citation type="journal article" date="2024" name="Proc. Natl. Acad. Sci. U.S.A.">
        <title>Extraordinary preservation of gene collinearity over three hundred million years revealed in homosporous lycophytes.</title>
        <authorList>
            <person name="Li C."/>
            <person name="Wickell D."/>
            <person name="Kuo L.Y."/>
            <person name="Chen X."/>
            <person name="Nie B."/>
            <person name="Liao X."/>
            <person name="Peng D."/>
            <person name="Ji J."/>
            <person name="Jenkins J."/>
            <person name="Williams M."/>
            <person name="Shu S."/>
            <person name="Plott C."/>
            <person name="Barry K."/>
            <person name="Rajasekar S."/>
            <person name="Grimwood J."/>
            <person name="Han X."/>
            <person name="Sun S."/>
            <person name="Hou Z."/>
            <person name="He W."/>
            <person name="Dai G."/>
            <person name="Sun C."/>
            <person name="Schmutz J."/>
            <person name="Leebens-Mack J.H."/>
            <person name="Li F.W."/>
            <person name="Wang L."/>
        </authorList>
    </citation>
    <scope>NUCLEOTIDE SEQUENCE [LARGE SCALE GENOMIC DNA]</scope>
    <source>
        <strain evidence="2">cv. PW_Plant_1</strain>
    </source>
</reference>
<comment type="caution">
    <text evidence="1">The sequence shown here is derived from an EMBL/GenBank/DDBJ whole genome shotgun (WGS) entry which is preliminary data.</text>
</comment>
<dbReference type="EMBL" id="CM055110">
    <property type="protein sequence ID" value="KAJ7521177.1"/>
    <property type="molecule type" value="Genomic_DNA"/>
</dbReference>
<evidence type="ECO:0000313" key="1">
    <source>
        <dbReference type="EMBL" id="KAJ7521177.1"/>
    </source>
</evidence>
<dbReference type="Proteomes" id="UP001162992">
    <property type="component" value="Chromosome 19"/>
</dbReference>
<proteinExistence type="predicted"/>
<evidence type="ECO:0000313" key="2">
    <source>
        <dbReference type="Proteomes" id="UP001162992"/>
    </source>
</evidence>
<gene>
    <name evidence="1" type="ORF">O6H91_19G041500</name>
</gene>
<name>A0ACC2AV91_DIPCM</name>
<protein>
    <submittedName>
        <fullName evidence="1">Uncharacterized protein</fullName>
    </submittedName>
</protein>
<keyword evidence="2" id="KW-1185">Reference proteome</keyword>
<accession>A0ACC2AV91</accession>